<accession>A0A9Q8PCI9</accession>
<dbReference type="AlphaFoldDB" id="A0A9Q8PCI9"/>
<dbReference type="EMBL" id="CP090169">
    <property type="protein sequence ID" value="UJO19984.1"/>
    <property type="molecule type" value="Genomic_DNA"/>
</dbReference>
<dbReference type="GeneID" id="71990258"/>
<proteinExistence type="predicted"/>
<dbReference type="KEGG" id="ffu:CLAFUR5_10380"/>
<dbReference type="OrthoDB" id="3643916at2759"/>
<protein>
    <submittedName>
        <fullName evidence="1">Uncharacterized protein</fullName>
    </submittedName>
</protein>
<name>A0A9Q8PCI9_PASFU</name>
<dbReference type="RefSeq" id="XP_047764350.1">
    <property type="nucleotide sequence ID" value="XM_047909528.1"/>
</dbReference>
<evidence type="ECO:0000313" key="1">
    <source>
        <dbReference type="EMBL" id="UJO19984.1"/>
    </source>
</evidence>
<reference evidence="1" key="1">
    <citation type="submission" date="2021-12" db="EMBL/GenBank/DDBJ databases">
        <authorList>
            <person name="Zaccaron A."/>
            <person name="Stergiopoulos I."/>
        </authorList>
    </citation>
    <scope>NUCLEOTIDE SEQUENCE</scope>
    <source>
        <strain evidence="1">Race5_Kim</strain>
    </source>
</reference>
<reference evidence="1" key="2">
    <citation type="journal article" date="2022" name="Microb. Genom.">
        <title>A chromosome-scale genome assembly of the tomato pathogen Cladosporium fulvum reveals a compartmentalized genome architecture and the presence of a dispensable chromosome.</title>
        <authorList>
            <person name="Zaccaron A.Z."/>
            <person name="Chen L.H."/>
            <person name="Samaras A."/>
            <person name="Stergiopoulos I."/>
        </authorList>
    </citation>
    <scope>NUCLEOTIDE SEQUENCE</scope>
    <source>
        <strain evidence="1">Race5_Kim</strain>
    </source>
</reference>
<evidence type="ECO:0000313" key="2">
    <source>
        <dbReference type="Proteomes" id="UP000756132"/>
    </source>
</evidence>
<sequence>MSQVPPSRGATSGTKPFRLLDLSPELVLRVLDFAVIRSTKNNPLHIYLDGKEPESAVADLYRETSYDSHVLVIPEVTRTCRMLRTEGWKKFTQGNTFKIETTISGFAHLLMWGANIDRQALGTRPILMYWARDESSTTSTLQWGDWMNEVNYFIDEFLLSSDLKCSILTCNGKILLETRASCECYFLCFNQGNNQKDKDQTWVEWKEAGRLPFDIGTLDW</sequence>
<dbReference type="Proteomes" id="UP000756132">
    <property type="component" value="Chromosome 7"/>
</dbReference>
<gene>
    <name evidence="1" type="ORF">CLAFUR5_10380</name>
</gene>
<keyword evidence="2" id="KW-1185">Reference proteome</keyword>
<organism evidence="1 2">
    <name type="scientific">Passalora fulva</name>
    <name type="common">Tomato leaf mold</name>
    <name type="synonym">Cladosporium fulvum</name>
    <dbReference type="NCBI Taxonomy" id="5499"/>
    <lineage>
        <taxon>Eukaryota</taxon>
        <taxon>Fungi</taxon>
        <taxon>Dikarya</taxon>
        <taxon>Ascomycota</taxon>
        <taxon>Pezizomycotina</taxon>
        <taxon>Dothideomycetes</taxon>
        <taxon>Dothideomycetidae</taxon>
        <taxon>Mycosphaerellales</taxon>
        <taxon>Mycosphaerellaceae</taxon>
        <taxon>Fulvia</taxon>
    </lineage>
</organism>